<reference evidence="1 2" key="1">
    <citation type="submission" date="2019-06" db="EMBL/GenBank/DDBJ databases">
        <title>Draft genome sequence of the filamentous fungus Phialemoniopsis curvata isolated from diesel fuel.</title>
        <authorList>
            <person name="Varaljay V.A."/>
            <person name="Lyon W.J."/>
            <person name="Crouch A.L."/>
            <person name="Drake C.E."/>
            <person name="Hollomon J.M."/>
            <person name="Nadeau L.J."/>
            <person name="Nunn H.S."/>
            <person name="Stevenson B.S."/>
            <person name="Bojanowski C.L."/>
            <person name="Crookes-Goodson W.J."/>
        </authorList>
    </citation>
    <scope>NUCLEOTIDE SEQUENCE [LARGE SCALE GENOMIC DNA]</scope>
    <source>
        <strain evidence="1 2">D216</strain>
    </source>
</reference>
<dbReference type="SUPFAM" id="SSF52777">
    <property type="entry name" value="CoA-dependent acyltransferases"/>
    <property type="match status" value="1"/>
</dbReference>
<dbReference type="STRING" id="1093900.A0A507B274"/>
<dbReference type="Proteomes" id="UP000319257">
    <property type="component" value="Unassembled WGS sequence"/>
</dbReference>
<organism evidence="1 2">
    <name type="scientific">Thyridium curvatum</name>
    <dbReference type="NCBI Taxonomy" id="1093900"/>
    <lineage>
        <taxon>Eukaryota</taxon>
        <taxon>Fungi</taxon>
        <taxon>Dikarya</taxon>
        <taxon>Ascomycota</taxon>
        <taxon>Pezizomycotina</taxon>
        <taxon>Sordariomycetes</taxon>
        <taxon>Sordariomycetidae</taxon>
        <taxon>Thyridiales</taxon>
        <taxon>Thyridiaceae</taxon>
        <taxon>Thyridium</taxon>
    </lineage>
</organism>
<dbReference type="RefSeq" id="XP_030998093.1">
    <property type="nucleotide sequence ID" value="XM_031138397.1"/>
</dbReference>
<sequence length="509" mass="56223">MASSDGSPGAQDHKAVHEWPIPGIGRVLITNRSVGSPSTINILLTFPNPASLDASRLARRTAELQQKWPLLSITIADQRTPRPAMRYRRASWDADQVLRRETYDANPADPGAERDWIYDRALRLFQEKVSFDSDPLWRVTLFRASSNPDHHRLYLSLTLDHIIIDGRGAVKLARALIADDISEHPKEDIAIYKGMGGEEIEGIPPYSFIASTIFSMLVIPRLPGFLQRWLGHVPAWPQKVARPPIDSPWKLSILDVPAGLMHKLKAAGKRHGIATLNPTLHTAWVLAIWTVFIGRRDDLSIRDCSVKDLRDVSKGDPYCLAGHATMFMWSTGSLTARSRFWDLARSYGGVSADPQAAVDGFNMMKMLNLVKEKPTKPEECRYRAPDPAVLPAGDKRAHTLREEGALKKINSLCPYDGLSGIWSNLSYMALPEGATDMIFGVSGNDTGTAFNTCLVGHENGVRLQNAFSDGAAMTEEGVKKAEKVFVGILESIAAEEGEDWLVGELLKDA</sequence>
<evidence type="ECO:0000313" key="1">
    <source>
        <dbReference type="EMBL" id="TPX16382.1"/>
    </source>
</evidence>
<dbReference type="AlphaFoldDB" id="A0A507B274"/>
<accession>A0A507B274</accession>
<protein>
    <submittedName>
        <fullName evidence="1">Uncharacterized protein</fullName>
    </submittedName>
</protein>
<proteinExistence type="predicted"/>
<dbReference type="EMBL" id="SKBQ01000018">
    <property type="protein sequence ID" value="TPX16382.1"/>
    <property type="molecule type" value="Genomic_DNA"/>
</dbReference>
<dbReference type="InParanoid" id="A0A507B274"/>
<dbReference type="InterPro" id="IPR023213">
    <property type="entry name" value="CAT-like_dom_sf"/>
</dbReference>
<comment type="caution">
    <text evidence="1">The sequence shown here is derived from an EMBL/GenBank/DDBJ whole genome shotgun (WGS) entry which is preliminary data.</text>
</comment>
<evidence type="ECO:0000313" key="2">
    <source>
        <dbReference type="Proteomes" id="UP000319257"/>
    </source>
</evidence>
<gene>
    <name evidence="1" type="ORF">E0L32_004031</name>
</gene>
<dbReference type="PANTHER" id="PTHR28037">
    <property type="entry name" value="ALCOHOL O-ACETYLTRANSFERASE 1-RELATED"/>
    <property type="match status" value="1"/>
</dbReference>
<name>A0A507B274_9PEZI</name>
<dbReference type="Gene3D" id="3.30.559.10">
    <property type="entry name" value="Chloramphenicol acetyltransferase-like domain"/>
    <property type="match status" value="1"/>
</dbReference>
<dbReference type="PANTHER" id="PTHR28037:SF1">
    <property type="entry name" value="ALCOHOL O-ACETYLTRANSFERASE 1-RELATED"/>
    <property type="match status" value="1"/>
</dbReference>
<dbReference type="OrthoDB" id="2150604at2759"/>
<dbReference type="GeneID" id="41971478"/>
<dbReference type="InterPro" id="IPR052058">
    <property type="entry name" value="Alcohol_O-acetyltransferase"/>
</dbReference>
<keyword evidence="2" id="KW-1185">Reference proteome</keyword>